<protein>
    <submittedName>
        <fullName evidence="2">Uncharacterized protein</fullName>
    </submittedName>
</protein>
<dbReference type="RefSeq" id="WP_378963977.1">
    <property type="nucleotide sequence ID" value="NZ_JBHTBJ010000001.1"/>
</dbReference>
<feature type="transmembrane region" description="Helical" evidence="1">
    <location>
        <begin position="99"/>
        <end position="120"/>
    </location>
</feature>
<reference evidence="3" key="1">
    <citation type="journal article" date="2019" name="Int. J. Syst. Evol. Microbiol.">
        <title>The Global Catalogue of Microorganisms (GCM) 10K type strain sequencing project: providing services to taxonomists for standard genome sequencing and annotation.</title>
        <authorList>
            <consortium name="The Broad Institute Genomics Platform"/>
            <consortium name="The Broad Institute Genome Sequencing Center for Infectious Disease"/>
            <person name="Wu L."/>
            <person name="Ma J."/>
        </authorList>
    </citation>
    <scope>NUCLEOTIDE SEQUENCE [LARGE SCALE GENOMIC DNA]</scope>
    <source>
        <strain evidence="3">XZYJT-10</strain>
    </source>
</reference>
<keyword evidence="1" id="KW-0812">Transmembrane</keyword>
<accession>A0ABW2HJM1</accession>
<dbReference type="Proteomes" id="UP001596548">
    <property type="component" value="Unassembled WGS sequence"/>
</dbReference>
<proteinExistence type="predicted"/>
<feature type="transmembrane region" description="Helical" evidence="1">
    <location>
        <begin position="72"/>
        <end position="93"/>
    </location>
</feature>
<name>A0ABW2HJM1_9ACTN</name>
<organism evidence="2 3">
    <name type="scientific">Paractinoplanes rhizophilus</name>
    <dbReference type="NCBI Taxonomy" id="1416877"/>
    <lineage>
        <taxon>Bacteria</taxon>
        <taxon>Bacillati</taxon>
        <taxon>Actinomycetota</taxon>
        <taxon>Actinomycetes</taxon>
        <taxon>Micromonosporales</taxon>
        <taxon>Micromonosporaceae</taxon>
        <taxon>Paractinoplanes</taxon>
    </lineage>
</organism>
<gene>
    <name evidence="2" type="ORF">ACFQS1_01270</name>
</gene>
<dbReference type="EMBL" id="JBHTBJ010000001">
    <property type="protein sequence ID" value="MFC7272597.1"/>
    <property type="molecule type" value="Genomic_DNA"/>
</dbReference>
<evidence type="ECO:0000256" key="1">
    <source>
        <dbReference type="SAM" id="Phobius"/>
    </source>
</evidence>
<evidence type="ECO:0000313" key="2">
    <source>
        <dbReference type="EMBL" id="MFC7272597.1"/>
    </source>
</evidence>
<sequence>MRTVTVTAPSGTAWRVRVVWAPRWRALARRFGGWRSKRTGTSGDVVDGALEVGGNMPSSGGGGGGSGLGDEIAAIVFVLIAFVLAAALFWWVLLPLLLLVLDLVIVLLLLAVSVVARVLFRRPWTVEATATGQPGVAQQVVGWRAALRRRDEIADALGRGLRPEPMPSPLQR</sequence>
<comment type="caution">
    <text evidence="2">The sequence shown here is derived from an EMBL/GenBank/DDBJ whole genome shotgun (WGS) entry which is preliminary data.</text>
</comment>
<keyword evidence="1" id="KW-1133">Transmembrane helix</keyword>
<evidence type="ECO:0000313" key="3">
    <source>
        <dbReference type="Proteomes" id="UP001596548"/>
    </source>
</evidence>
<keyword evidence="1" id="KW-0472">Membrane</keyword>
<keyword evidence="3" id="KW-1185">Reference proteome</keyword>